<accession>A0A1Y1RSW9</accession>
<evidence type="ECO:0000313" key="2">
    <source>
        <dbReference type="Proteomes" id="UP000192343"/>
    </source>
</evidence>
<dbReference type="EMBL" id="MWQY01000038">
    <property type="protein sequence ID" value="ORC29892.1"/>
    <property type="molecule type" value="Genomic_DNA"/>
</dbReference>
<dbReference type="OrthoDB" id="9794639at2"/>
<protein>
    <recommendedName>
        <fullName evidence="3">Outer membrane protein beta-barrel domain-containing protein</fullName>
    </recommendedName>
</protein>
<organism evidence="1 2">
    <name type="scientific">Marispirochaeta aestuarii</name>
    <dbReference type="NCBI Taxonomy" id="1963862"/>
    <lineage>
        <taxon>Bacteria</taxon>
        <taxon>Pseudomonadati</taxon>
        <taxon>Spirochaetota</taxon>
        <taxon>Spirochaetia</taxon>
        <taxon>Spirochaetales</taxon>
        <taxon>Spirochaetaceae</taxon>
        <taxon>Marispirochaeta</taxon>
    </lineage>
</organism>
<dbReference type="AlphaFoldDB" id="A0A1Y1RSW9"/>
<evidence type="ECO:0000313" key="1">
    <source>
        <dbReference type="EMBL" id="ORC29892.1"/>
    </source>
</evidence>
<gene>
    <name evidence="1" type="ORF">B4O97_18740</name>
</gene>
<dbReference type="Proteomes" id="UP000192343">
    <property type="component" value="Unassembled WGS sequence"/>
</dbReference>
<name>A0A1Y1RSW9_9SPIO</name>
<dbReference type="RefSeq" id="WP_083053053.1">
    <property type="nucleotide sequence ID" value="NZ_MWQY01000038.1"/>
</dbReference>
<evidence type="ECO:0008006" key="3">
    <source>
        <dbReference type="Google" id="ProtNLM"/>
    </source>
</evidence>
<reference evidence="1 2" key="1">
    <citation type="submission" date="2017-03" db="EMBL/GenBank/DDBJ databases">
        <title>Draft Genome sequence of Marispirochaeta sp. strain JC444.</title>
        <authorList>
            <person name="Shivani Y."/>
            <person name="Subhash Y."/>
            <person name="Sasikala C."/>
            <person name="Ramana C."/>
        </authorList>
    </citation>
    <scope>NUCLEOTIDE SEQUENCE [LARGE SCALE GENOMIC DNA]</scope>
    <source>
        <strain evidence="1 2">JC444</strain>
    </source>
</reference>
<proteinExistence type="predicted"/>
<comment type="caution">
    <text evidence="1">The sequence shown here is derived from an EMBL/GenBank/DDBJ whole genome shotgun (WGS) entry which is preliminary data.</text>
</comment>
<keyword evidence="2" id="KW-1185">Reference proteome</keyword>
<sequence length="192" mass="20600">MIKRLFICILVFVLAGSVYSQGLYFDIGFGLGSATTEIDGEDVGDSLGSGVDEVGVDLGLKVGYGPIAGMPLYIAGTLEGIGHRFDDGTNYIQFNSYLLGPSLIVYPIPLIQIAGSIGHSWVSNQSDLPISFHDSESGFAGDLSVALDLGQKNHGFLLGLKYFTSTNTLETSKAEQNSSMLSIFVKYAYRHK</sequence>